<dbReference type="AlphaFoldDB" id="A0A2T0ZB74"/>
<keyword evidence="3" id="KW-1185">Reference proteome</keyword>
<dbReference type="InterPro" id="IPR039261">
    <property type="entry name" value="FNR_nucleotide-bd"/>
</dbReference>
<dbReference type="Proteomes" id="UP000237752">
    <property type="component" value="Unassembled WGS sequence"/>
</dbReference>
<dbReference type="Pfam" id="PF04954">
    <property type="entry name" value="SIP"/>
    <property type="match status" value="1"/>
</dbReference>
<dbReference type="CDD" id="cd06193">
    <property type="entry name" value="siderophore_interacting"/>
    <property type="match status" value="1"/>
</dbReference>
<dbReference type="SUPFAM" id="SSF63380">
    <property type="entry name" value="Riboflavin synthase domain-like"/>
    <property type="match status" value="1"/>
</dbReference>
<protein>
    <submittedName>
        <fullName evidence="2">NADPH-dependent ferric siderophore reductase</fullName>
    </submittedName>
</protein>
<name>A0A2T0ZB74_9ACTN</name>
<organism evidence="2 3">
    <name type="scientific">Antricoccus suffuscus</name>
    <dbReference type="NCBI Taxonomy" id="1629062"/>
    <lineage>
        <taxon>Bacteria</taxon>
        <taxon>Bacillati</taxon>
        <taxon>Actinomycetota</taxon>
        <taxon>Actinomycetes</taxon>
        <taxon>Geodermatophilales</taxon>
        <taxon>Antricoccaceae</taxon>
        <taxon>Antricoccus</taxon>
    </lineage>
</organism>
<dbReference type="InterPro" id="IPR017938">
    <property type="entry name" value="Riboflavin_synthase-like_b-brl"/>
</dbReference>
<dbReference type="InterPro" id="IPR017927">
    <property type="entry name" value="FAD-bd_FR_type"/>
</dbReference>
<dbReference type="Pfam" id="PF08021">
    <property type="entry name" value="FAD_binding_9"/>
    <property type="match status" value="1"/>
</dbReference>
<dbReference type="OrthoDB" id="9814826at2"/>
<dbReference type="PROSITE" id="PS51384">
    <property type="entry name" value="FAD_FR"/>
    <property type="match status" value="1"/>
</dbReference>
<proteinExistence type="predicted"/>
<dbReference type="EMBL" id="PVUE01000025">
    <property type="protein sequence ID" value="PRZ33586.1"/>
    <property type="molecule type" value="Genomic_DNA"/>
</dbReference>
<evidence type="ECO:0000259" key="1">
    <source>
        <dbReference type="PROSITE" id="PS51384"/>
    </source>
</evidence>
<dbReference type="InterPro" id="IPR013113">
    <property type="entry name" value="SIP_FAD-bd"/>
</dbReference>
<dbReference type="RefSeq" id="WP_106350921.1">
    <property type="nucleotide sequence ID" value="NZ_PVUE01000025.1"/>
</dbReference>
<dbReference type="PANTHER" id="PTHR30157">
    <property type="entry name" value="FERRIC REDUCTASE, NADPH-DEPENDENT"/>
    <property type="match status" value="1"/>
</dbReference>
<comment type="caution">
    <text evidence="2">The sequence shown here is derived from an EMBL/GenBank/DDBJ whole genome shotgun (WGS) entry which is preliminary data.</text>
</comment>
<accession>A0A2T0ZB74</accession>
<dbReference type="InterPro" id="IPR039374">
    <property type="entry name" value="SIP_fam"/>
</dbReference>
<dbReference type="GO" id="GO:0016491">
    <property type="term" value="F:oxidoreductase activity"/>
    <property type="evidence" value="ECO:0007669"/>
    <property type="project" value="InterPro"/>
</dbReference>
<dbReference type="Gene3D" id="3.40.50.80">
    <property type="entry name" value="Nucleotide-binding domain of ferredoxin-NADP reductase (FNR) module"/>
    <property type="match status" value="1"/>
</dbReference>
<feature type="domain" description="FAD-binding FR-type" evidence="1">
    <location>
        <begin position="5"/>
        <end position="132"/>
    </location>
</feature>
<evidence type="ECO:0000313" key="3">
    <source>
        <dbReference type="Proteomes" id="UP000237752"/>
    </source>
</evidence>
<reference evidence="2 3" key="1">
    <citation type="submission" date="2018-03" db="EMBL/GenBank/DDBJ databases">
        <title>Genomic Encyclopedia of Archaeal and Bacterial Type Strains, Phase II (KMG-II): from individual species to whole genera.</title>
        <authorList>
            <person name="Goeker M."/>
        </authorList>
    </citation>
    <scope>NUCLEOTIDE SEQUENCE [LARGE SCALE GENOMIC DNA]</scope>
    <source>
        <strain evidence="2 3">DSM 100065</strain>
    </source>
</reference>
<dbReference type="Gene3D" id="2.40.30.10">
    <property type="entry name" value="Translation factors"/>
    <property type="match status" value="1"/>
</dbReference>
<sequence length="254" mass="27977">MQRPETTYFADVLTNEMITPHMRRVVFGGPGLAEFTSCGIADEWIRLFFPTAAGEPAVLPVSQGKGWSFPDDVPREGRWYSVRRFDPALSELTVDIVDHDGGVATAWARTAVPGDRIAVSGADGRYGADVPTDWELIVADMTGLPSALRILEEMPAGKTVVAVFEVQSVADQQVVQTSAEVDVHWLVHPEHGSAPSQLAPYVEALEWHPGTPYVWMSAEAGATRDVRSYVRRQRRVPNGCADVVGYWSIKRNTR</sequence>
<evidence type="ECO:0000313" key="2">
    <source>
        <dbReference type="EMBL" id="PRZ33586.1"/>
    </source>
</evidence>
<gene>
    <name evidence="2" type="ORF">CLV47_12543</name>
</gene>
<dbReference type="PANTHER" id="PTHR30157:SF0">
    <property type="entry name" value="NADPH-DEPENDENT FERRIC-CHELATE REDUCTASE"/>
    <property type="match status" value="1"/>
</dbReference>
<dbReference type="InterPro" id="IPR007037">
    <property type="entry name" value="SIP_rossman_dom"/>
</dbReference>